<name>A0A9D2D618_9FIRM</name>
<dbReference type="SMART" id="SM00710">
    <property type="entry name" value="PbH1"/>
    <property type="match status" value="4"/>
</dbReference>
<dbReference type="Pfam" id="PF13229">
    <property type="entry name" value="Beta_helix"/>
    <property type="match status" value="1"/>
</dbReference>
<dbReference type="EMBL" id="DXCF01000005">
    <property type="protein sequence ID" value="HIZ09164.1"/>
    <property type="molecule type" value="Genomic_DNA"/>
</dbReference>
<dbReference type="InterPro" id="IPR012334">
    <property type="entry name" value="Pectin_lyas_fold"/>
</dbReference>
<organism evidence="2 3">
    <name type="scientific">Candidatus Borkfalkia avicola</name>
    <dbReference type="NCBI Taxonomy" id="2838503"/>
    <lineage>
        <taxon>Bacteria</taxon>
        <taxon>Bacillati</taxon>
        <taxon>Bacillota</taxon>
        <taxon>Clostridia</taxon>
        <taxon>Christensenellales</taxon>
        <taxon>Christensenellaceae</taxon>
        <taxon>Candidatus Borkfalkia</taxon>
    </lineage>
</organism>
<reference evidence="2" key="2">
    <citation type="submission" date="2021-04" db="EMBL/GenBank/DDBJ databases">
        <authorList>
            <person name="Gilroy R."/>
        </authorList>
    </citation>
    <scope>NUCLEOTIDE SEQUENCE</scope>
    <source>
        <strain evidence="2">CHK192-19661</strain>
    </source>
</reference>
<protein>
    <submittedName>
        <fullName evidence="2">Right-handed parallel beta-helix repeat-containing protein</fullName>
    </submittedName>
</protein>
<feature type="domain" description="Right handed beta helix" evidence="1">
    <location>
        <begin position="243"/>
        <end position="393"/>
    </location>
</feature>
<evidence type="ECO:0000259" key="1">
    <source>
        <dbReference type="Pfam" id="PF13229"/>
    </source>
</evidence>
<evidence type="ECO:0000313" key="3">
    <source>
        <dbReference type="Proteomes" id="UP000824025"/>
    </source>
</evidence>
<dbReference type="Proteomes" id="UP000824025">
    <property type="component" value="Unassembled WGS sequence"/>
</dbReference>
<dbReference type="Gene3D" id="2.160.20.10">
    <property type="entry name" value="Single-stranded right-handed beta-helix, Pectin lyase-like"/>
    <property type="match status" value="1"/>
</dbReference>
<dbReference type="SUPFAM" id="SSF51126">
    <property type="entry name" value="Pectin lyase-like"/>
    <property type="match status" value="1"/>
</dbReference>
<dbReference type="InterPro" id="IPR039448">
    <property type="entry name" value="Beta_helix"/>
</dbReference>
<dbReference type="AlphaFoldDB" id="A0A9D2D618"/>
<accession>A0A9D2D618</accession>
<gene>
    <name evidence="2" type="ORF">H9726_01625</name>
</gene>
<dbReference type="InterPro" id="IPR006626">
    <property type="entry name" value="PbH1"/>
</dbReference>
<reference evidence="2" key="1">
    <citation type="journal article" date="2021" name="PeerJ">
        <title>Extensive microbial diversity within the chicken gut microbiome revealed by metagenomics and culture.</title>
        <authorList>
            <person name="Gilroy R."/>
            <person name="Ravi A."/>
            <person name="Getino M."/>
            <person name="Pursley I."/>
            <person name="Horton D.L."/>
            <person name="Alikhan N.F."/>
            <person name="Baker D."/>
            <person name="Gharbi K."/>
            <person name="Hall N."/>
            <person name="Watson M."/>
            <person name="Adriaenssens E.M."/>
            <person name="Foster-Nyarko E."/>
            <person name="Jarju S."/>
            <person name="Secka A."/>
            <person name="Antonio M."/>
            <person name="Oren A."/>
            <person name="Chaudhuri R.R."/>
            <person name="La Ragione R."/>
            <person name="Hildebrand F."/>
            <person name="Pallen M.J."/>
        </authorList>
    </citation>
    <scope>NUCLEOTIDE SEQUENCE</scope>
    <source>
        <strain evidence="2">CHK192-19661</strain>
    </source>
</reference>
<proteinExistence type="predicted"/>
<dbReference type="InterPro" id="IPR011050">
    <property type="entry name" value="Pectin_lyase_fold/virulence"/>
</dbReference>
<evidence type="ECO:0000313" key="2">
    <source>
        <dbReference type="EMBL" id="HIZ09164.1"/>
    </source>
</evidence>
<comment type="caution">
    <text evidence="2">The sequence shown here is derived from an EMBL/GenBank/DDBJ whole genome shotgun (WGS) entry which is preliminary data.</text>
</comment>
<sequence length="414" mass="43781">MAENDGIAHGVLLPAGAEEAAGAAVGEVAACVVLHMQESAGNEYQGAFVGEGGFAVVLKATQNVEGAENELKTGVAVSGLAGMEGQTFATVEEAYEAGRQILLAAGVDDGDTLGQGPISDDEEFDALYTDGGILTWTIYGEQTLNEGVRYLTFGRASNRYSSRRSVTEINVVGGNSGARLELGDVALPYAWWNDAEDALTVTFSGLKLVSLRADEDIRCSRAYGAPLNVAFDGCDIQGRIYHYFNGEGSIAVSNCNFTDDGNVGYAFFVQGSETDPLNIVFTDNTVTGYTRGINIQQRTAVVTVTGNVIRSTNNEPDRGALQLTDCATALVENNVIDVNAGNALWFHEAAKNTEVQYTIRGNTFIAPYLANDDTSFGIQSHIVSSGNDVSGITYPGMCMEKEATEASESTVTLG</sequence>